<evidence type="ECO:0000313" key="1">
    <source>
        <dbReference type="EMBL" id="AGA27153.1"/>
    </source>
</evidence>
<gene>
    <name evidence="1" type="ordered locus">Sinac_2863</name>
</gene>
<name>L0DEA1_SINAD</name>
<keyword evidence="2" id="KW-1185">Reference proteome</keyword>
<dbReference type="KEGG" id="saci:Sinac_2863"/>
<dbReference type="EMBL" id="CP003364">
    <property type="protein sequence ID" value="AGA27153.1"/>
    <property type="molecule type" value="Genomic_DNA"/>
</dbReference>
<evidence type="ECO:0000313" key="2">
    <source>
        <dbReference type="Proteomes" id="UP000010798"/>
    </source>
</evidence>
<dbReference type="HOGENOM" id="CLU_180088_0_0_0"/>
<organism evidence="1 2">
    <name type="scientific">Singulisphaera acidiphila (strain ATCC BAA-1392 / DSM 18658 / VKM B-2454 / MOB10)</name>
    <dbReference type="NCBI Taxonomy" id="886293"/>
    <lineage>
        <taxon>Bacteria</taxon>
        <taxon>Pseudomonadati</taxon>
        <taxon>Planctomycetota</taxon>
        <taxon>Planctomycetia</taxon>
        <taxon>Isosphaerales</taxon>
        <taxon>Isosphaeraceae</taxon>
        <taxon>Singulisphaera</taxon>
    </lineage>
</organism>
<dbReference type="AlphaFoldDB" id="L0DEA1"/>
<dbReference type="OrthoDB" id="2623511at2"/>
<reference evidence="1 2" key="1">
    <citation type="submission" date="2012-02" db="EMBL/GenBank/DDBJ databases">
        <title>Complete sequence of chromosome of Singulisphaera acidiphila DSM 18658.</title>
        <authorList>
            <consortium name="US DOE Joint Genome Institute (JGI-PGF)"/>
            <person name="Lucas S."/>
            <person name="Copeland A."/>
            <person name="Lapidus A."/>
            <person name="Glavina del Rio T."/>
            <person name="Dalin E."/>
            <person name="Tice H."/>
            <person name="Bruce D."/>
            <person name="Goodwin L."/>
            <person name="Pitluck S."/>
            <person name="Peters L."/>
            <person name="Ovchinnikova G."/>
            <person name="Chertkov O."/>
            <person name="Kyrpides N."/>
            <person name="Mavromatis K."/>
            <person name="Ivanova N."/>
            <person name="Brettin T."/>
            <person name="Detter J.C."/>
            <person name="Han C."/>
            <person name="Larimer F."/>
            <person name="Land M."/>
            <person name="Hauser L."/>
            <person name="Markowitz V."/>
            <person name="Cheng J.-F."/>
            <person name="Hugenholtz P."/>
            <person name="Woyke T."/>
            <person name="Wu D."/>
            <person name="Tindall B."/>
            <person name="Pomrenke H."/>
            <person name="Brambilla E."/>
            <person name="Klenk H.-P."/>
            <person name="Eisen J.A."/>
        </authorList>
    </citation>
    <scope>NUCLEOTIDE SEQUENCE [LARGE SCALE GENOMIC DNA]</scope>
    <source>
        <strain evidence="2">ATCC BAA-1392 / DSM 18658 / VKM B-2454 / MOB10</strain>
    </source>
</reference>
<accession>L0DEA1</accession>
<sequence>MSNQGEHIDETFTGETIVLDGKAYRECAFVQCTLVFRGEAPFTMTGNMVDATCRWQFEGAAALTAAAMKSIYHGFGEEGKKLIQSTLEITPSSASSSG</sequence>
<dbReference type="Proteomes" id="UP000010798">
    <property type="component" value="Chromosome"/>
</dbReference>
<dbReference type="RefSeq" id="WP_015246303.1">
    <property type="nucleotide sequence ID" value="NC_019892.1"/>
</dbReference>
<proteinExistence type="predicted"/>
<protein>
    <submittedName>
        <fullName evidence="1">Uncharacterized protein</fullName>
    </submittedName>
</protein>